<dbReference type="OrthoDB" id="1550957at2"/>
<keyword evidence="4" id="KW-1185">Reference proteome</keyword>
<evidence type="ECO:0000313" key="4">
    <source>
        <dbReference type="Proteomes" id="UP000254134"/>
    </source>
</evidence>
<dbReference type="InterPro" id="IPR010187">
    <property type="entry name" value="Various_sel_PB"/>
</dbReference>
<proteinExistence type="predicted"/>
<organism evidence="3 4">
    <name type="scientific">Gaiella occulta</name>
    <dbReference type="NCBI Taxonomy" id="1002870"/>
    <lineage>
        <taxon>Bacteria</taxon>
        <taxon>Bacillati</taxon>
        <taxon>Actinomycetota</taxon>
        <taxon>Thermoleophilia</taxon>
        <taxon>Gaiellales</taxon>
        <taxon>Gaiellaceae</taxon>
        <taxon>Gaiella</taxon>
    </lineage>
</organism>
<evidence type="ECO:0000313" key="3">
    <source>
        <dbReference type="EMBL" id="RDI74004.1"/>
    </source>
</evidence>
<reference evidence="4" key="2">
    <citation type="journal article" date="2019" name="MicrobiologyOpen">
        <title>High-quality draft genome sequence of Gaiella occulta isolated from a 150 meter deep mineral water borehole and comparison with the genome sequences of other deep-branching lineages of the phylum Actinobacteria.</title>
        <authorList>
            <person name="Severino R."/>
            <person name="Froufe H.J.C."/>
            <person name="Barroso C."/>
            <person name="Albuquerque L."/>
            <person name="Lobo-da-Cunha A."/>
            <person name="da Costa M.S."/>
            <person name="Egas C."/>
        </authorList>
    </citation>
    <scope>NUCLEOTIDE SEQUENCE [LARGE SCALE GENOMIC DNA]</scope>
    <source>
        <strain evidence="4">F2-233</strain>
    </source>
</reference>
<dbReference type="AlphaFoldDB" id="A0A7M2YVT6"/>
<dbReference type="GO" id="GO:0050485">
    <property type="term" value="F:oxidoreductase activity, acting on X-H and Y-H to form an X-Y bond, with a disulfide as acceptor"/>
    <property type="evidence" value="ECO:0007669"/>
    <property type="project" value="InterPro"/>
</dbReference>
<name>A0A7M2YVT6_9ACTN</name>
<keyword evidence="1" id="KW-0712">Selenocysteine</keyword>
<dbReference type="Proteomes" id="UP000254134">
    <property type="component" value="Unassembled WGS sequence"/>
</dbReference>
<evidence type="ECO:0000256" key="1">
    <source>
        <dbReference type="ARBA" id="ARBA00022933"/>
    </source>
</evidence>
<sequence>MVARYRGFAQVEYEYVRGRAYEPFEWATFEEPSPRRPLERPLSRSRVALVATAGAHLPEQPAFDLGKSGDSSYRELPSDAHELRFTHAGYDTRRPREDADVVFPLSLLRRLAAEGEIGEVAPRAFSFMGYIPETEPLLEQTGPEVAAKLLADAVDLVLLVPS</sequence>
<accession>A0A7M2YVT6</accession>
<reference evidence="3 4" key="1">
    <citation type="submission" date="2018-07" db="EMBL/GenBank/DDBJ databases">
        <title>High-quality-draft genome sequence of Gaiella occulta.</title>
        <authorList>
            <person name="Severino R."/>
            <person name="Froufe H.J.C."/>
            <person name="Rainey F.A."/>
            <person name="Barroso C."/>
            <person name="Albuquerque L."/>
            <person name="Lobo-Da-Cunha A."/>
            <person name="Da Costa M.S."/>
            <person name="Egas C."/>
        </authorList>
    </citation>
    <scope>NUCLEOTIDE SEQUENCE [LARGE SCALE GENOMIC DNA]</scope>
    <source>
        <strain evidence="3 4">F2-233</strain>
    </source>
</reference>
<dbReference type="Pfam" id="PF07355">
    <property type="entry name" value="GRDB"/>
    <property type="match status" value="1"/>
</dbReference>
<keyword evidence="2" id="KW-0560">Oxidoreductase</keyword>
<comment type="caution">
    <text evidence="3">The sequence shown here is derived from an EMBL/GenBank/DDBJ whole genome shotgun (WGS) entry which is preliminary data.</text>
</comment>
<gene>
    <name evidence="3" type="ORF">Gocc_2101</name>
</gene>
<protein>
    <submittedName>
        <fullName evidence="3">Glycine/sarcosine/betaine reductase selenoprotein B (GRDB)</fullName>
    </submittedName>
</protein>
<dbReference type="EMBL" id="QQZY01000005">
    <property type="protein sequence ID" value="RDI74004.1"/>
    <property type="molecule type" value="Genomic_DNA"/>
</dbReference>
<evidence type="ECO:0000256" key="2">
    <source>
        <dbReference type="ARBA" id="ARBA00023002"/>
    </source>
</evidence>